<proteinExistence type="predicted"/>
<evidence type="ECO:0000256" key="1">
    <source>
        <dbReference type="SAM" id="MobiDB-lite"/>
    </source>
</evidence>
<feature type="region of interest" description="Disordered" evidence="1">
    <location>
        <begin position="1"/>
        <end position="28"/>
    </location>
</feature>
<evidence type="ECO:0000313" key="3">
    <source>
        <dbReference type="Proteomes" id="UP000295192"/>
    </source>
</evidence>
<keyword evidence="3" id="KW-1185">Reference proteome</keyword>
<name>A0A484BHI9_DRONA</name>
<feature type="region of interest" description="Disordered" evidence="1">
    <location>
        <begin position="146"/>
        <end position="183"/>
    </location>
</feature>
<comment type="caution">
    <text evidence="2">The sequence shown here is derived from an EMBL/GenBank/DDBJ whole genome shotgun (WGS) entry which is preliminary data.</text>
</comment>
<reference evidence="2 3" key="1">
    <citation type="journal article" date="2019" name="J. Hered.">
        <title>An Improved Genome Assembly for Drosophila navojoa, the Basal Species in the mojavensis Cluster.</title>
        <authorList>
            <person name="Vanderlinde T."/>
            <person name="Dupim E.G."/>
            <person name="Nazario-Yepiz N.O."/>
            <person name="Carvalho A.B."/>
        </authorList>
    </citation>
    <scope>NUCLEOTIDE SEQUENCE [LARGE SCALE GENOMIC DNA]</scope>
    <source>
        <strain evidence="2">Navoj_Jal97</strain>
        <tissue evidence="2">Whole organism</tissue>
    </source>
</reference>
<organism evidence="2 3">
    <name type="scientific">Drosophila navojoa</name>
    <name type="common">Fruit fly</name>
    <dbReference type="NCBI Taxonomy" id="7232"/>
    <lineage>
        <taxon>Eukaryota</taxon>
        <taxon>Metazoa</taxon>
        <taxon>Ecdysozoa</taxon>
        <taxon>Arthropoda</taxon>
        <taxon>Hexapoda</taxon>
        <taxon>Insecta</taxon>
        <taxon>Pterygota</taxon>
        <taxon>Neoptera</taxon>
        <taxon>Endopterygota</taxon>
        <taxon>Diptera</taxon>
        <taxon>Brachycera</taxon>
        <taxon>Muscomorpha</taxon>
        <taxon>Ephydroidea</taxon>
        <taxon>Drosophilidae</taxon>
        <taxon>Drosophila</taxon>
    </lineage>
</organism>
<feature type="region of interest" description="Disordered" evidence="1">
    <location>
        <begin position="101"/>
        <end position="131"/>
    </location>
</feature>
<gene>
    <name evidence="2" type="ORF">AWZ03_006258</name>
</gene>
<accession>A0A484BHI9</accession>
<dbReference type="Proteomes" id="UP000295192">
    <property type="component" value="Unassembled WGS sequence"/>
</dbReference>
<dbReference type="EMBL" id="LSRL02000046">
    <property type="protein sequence ID" value="TDG47265.1"/>
    <property type="molecule type" value="Genomic_DNA"/>
</dbReference>
<protein>
    <submittedName>
        <fullName evidence="2">Uncharacterized protein</fullName>
    </submittedName>
</protein>
<sequence length="199" mass="21713">MPTRRPTKLEQEEEEEEEQQQQREEQRDGHRLQVLEICKAIFDDSPVGYFGGLAGFCAIHPGDCRRQSGRSERFLKATKIAKKGFPFFTQMRYAQCGRRRTQNFASAAPTTSPPPSSTTSPSGTGCGSGSGSGIGIGIATDTLSGNASGLSPWQRQRPRRLGSPASGAVGGQLGPAEVSQRDRSRRRIVFERIISLRVC</sequence>
<evidence type="ECO:0000313" key="2">
    <source>
        <dbReference type="EMBL" id="TDG47265.1"/>
    </source>
</evidence>
<dbReference type="AlphaFoldDB" id="A0A484BHI9"/>